<dbReference type="Proteomes" id="UP000247681">
    <property type="component" value="Unassembled WGS sequence"/>
</dbReference>
<protein>
    <submittedName>
        <fullName evidence="1">Uncharacterized protein</fullName>
    </submittedName>
</protein>
<name>A0A2V4BWJ4_9FLAO</name>
<dbReference type="AlphaFoldDB" id="A0A2V4BWJ4"/>
<organism evidence="1 2">
    <name type="scientific">Flavobacterium hydrophilum</name>
    <dbReference type="NCBI Taxonomy" id="2211445"/>
    <lineage>
        <taxon>Bacteria</taxon>
        <taxon>Pseudomonadati</taxon>
        <taxon>Bacteroidota</taxon>
        <taxon>Flavobacteriia</taxon>
        <taxon>Flavobacteriales</taxon>
        <taxon>Flavobacteriaceae</taxon>
        <taxon>Flavobacterium</taxon>
    </lineage>
</organism>
<dbReference type="RefSeq" id="WP_110348466.1">
    <property type="nucleotide sequence ID" value="NZ_QJHL01000006.1"/>
</dbReference>
<dbReference type="OrthoDB" id="1365339at2"/>
<evidence type="ECO:0000313" key="1">
    <source>
        <dbReference type="EMBL" id="PXY43389.1"/>
    </source>
</evidence>
<dbReference type="EMBL" id="QJHL01000006">
    <property type="protein sequence ID" value="PXY43389.1"/>
    <property type="molecule type" value="Genomic_DNA"/>
</dbReference>
<proteinExistence type="predicted"/>
<evidence type="ECO:0000313" key="2">
    <source>
        <dbReference type="Proteomes" id="UP000247681"/>
    </source>
</evidence>
<comment type="caution">
    <text evidence="1">The sequence shown here is derived from an EMBL/GenBank/DDBJ whole genome shotgun (WGS) entry which is preliminary data.</text>
</comment>
<reference evidence="1 2" key="1">
    <citation type="submission" date="2018-05" db="EMBL/GenBank/DDBJ databases">
        <title>Flavobacterium sp. strain IMCC34758, incomplete genome.</title>
        <authorList>
            <person name="Joung Y."/>
        </authorList>
    </citation>
    <scope>NUCLEOTIDE SEQUENCE [LARGE SCALE GENOMIC DNA]</scope>
    <source>
        <strain evidence="1 2">IMCC34758</strain>
    </source>
</reference>
<sequence length="103" mass="12100">MKNTIEIDGTNDDIWNFDGARANWNISTLTVIKNNLRLDDICVIKLPTYNVDNIINNVLACFKYFIVDFDENFTFEINNNTIELTRVDDKEYYKIDILNVNKI</sequence>
<accession>A0A2V4BWJ4</accession>
<keyword evidence="2" id="KW-1185">Reference proteome</keyword>
<gene>
    <name evidence="1" type="ORF">DMB68_20305</name>
</gene>